<evidence type="ECO:0000256" key="1">
    <source>
        <dbReference type="SAM" id="Phobius"/>
    </source>
</evidence>
<dbReference type="VEuPathDB" id="FungiDB:LELG_02352"/>
<dbReference type="EMBL" id="CH981526">
    <property type="protein sequence ID" value="EDK44173.1"/>
    <property type="molecule type" value="Genomic_DNA"/>
</dbReference>
<organism evidence="2 3">
    <name type="scientific">Lodderomyces elongisporus (strain ATCC 11503 / CBS 2605 / JCM 1781 / NBRC 1676 / NRRL YB-4239)</name>
    <name type="common">Yeast</name>
    <name type="synonym">Saccharomyces elongisporus</name>
    <dbReference type="NCBI Taxonomy" id="379508"/>
    <lineage>
        <taxon>Eukaryota</taxon>
        <taxon>Fungi</taxon>
        <taxon>Dikarya</taxon>
        <taxon>Ascomycota</taxon>
        <taxon>Saccharomycotina</taxon>
        <taxon>Pichiomycetes</taxon>
        <taxon>Debaryomycetaceae</taxon>
        <taxon>Candida/Lodderomyces clade</taxon>
        <taxon>Lodderomyces</taxon>
    </lineage>
</organism>
<sequence>MFHCKIIVKRNLINFFFFKKKKMLLQPSTFSPPLSFHPNTCHNYQSMYQIRIRHIVYTVATPLFHSFIFFFFVFFFVVSTYLHKYGFTLRSRTICLGIYFTLTNKTGLYPLWYSRFTNAAQLASFRIYPPTQASFLLQSEGTKKERDKYVLLLRVGNSVVYSIQNLYNCLIETALESFLLLLPFFRIFEI</sequence>
<keyword evidence="1" id="KW-0812">Transmembrane</keyword>
<evidence type="ECO:0008006" key="4">
    <source>
        <dbReference type="Google" id="ProtNLM"/>
    </source>
</evidence>
<name>A5DYB5_LODEL</name>
<protein>
    <recommendedName>
        <fullName evidence="4">Transmembrane protein</fullName>
    </recommendedName>
</protein>
<dbReference type="Proteomes" id="UP000001996">
    <property type="component" value="Unassembled WGS sequence"/>
</dbReference>
<feature type="transmembrane region" description="Helical" evidence="1">
    <location>
        <begin position="55"/>
        <end position="82"/>
    </location>
</feature>
<evidence type="ECO:0000313" key="2">
    <source>
        <dbReference type="EMBL" id="EDK44173.1"/>
    </source>
</evidence>
<reference evidence="2 3" key="1">
    <citation type="journal article" date="2009" name="Nature">
        <title>Evolution of pathogenicity and sexual reproduction in eight Candida genomes.</title>
        <authorList>
            <person name="Butler G."/>
            <person name="Rasmussen M.D."/>
            <person name="Lin M.F."/>
            <person name="Santos M.A."/>
            <person name="Sakthikumar S."/>
            <person name="Munro C.A."/>
            <person name="Rheinbay E."/>
            <person name="Grabherr M."/>
            <person name="Forche A."/>
            <person name="Reedy J.L."/>
            <person name="Agrafioti I."/>
            <person name="Arnaud M.B."/>
            <person name="Bates S."/>
            <person name="Brown A.J."/>
            <person name="Brunke S."/>
            <person name="Costanzo M.C."/>
            <person name="Fitzpatrick D.A."/>
            <person name="de Groot P.W."/>
            <person name="Harris D."/>
            <person name="Hoyer L.L."/>
            <person name="Hube B."/>
            <person name="Klis F.M."/>
            <person name="Kodira C."/>
            <person name="Lennard N."/>
            <person name="Logue M.E."/>
            <person name="Martin R."/>
            <person name="Neiman A.M."/>
            <person name="Nikolaou E."/>
            <person name="Quail M.A."/>
            <person name="Quinn J."/>
            <person name="Santos M.C."/>
            <person name="Schmitzberger F.F."/>
            <person name="Sherlock G."/>
            <person name="Shah P."/>
            <person name="Silverstein K.A."/>
            <person name="Skrzypek M.S."/>
            <person name="Soll D."/>
            <person name="Staggs R."/>
            <person name="Stansfield I."/>
            <person name="Stumpf M.P."/>
            <person name="Sudbery P.E."/>
            <person name="Srikantha T."/>
            <person name="Zeng Q."/>
            <person name="Berman J."/>
            <person name="Berriman M."/>
            <person name="Heitman J."/>
            <person name="Gow N.A."/>
            <person name="Lorenz M.C."/>
            <person name="Birren B.W."/>
            <person name="Kellis M."/>
            <person name="Cuomo C.A."/>
        </authorList>
    </citation>
    <scope>NUCLEOTIDE SEQUENCE [LARGE SCALE GENOMIC DNA]</scope>
    <source>
        <strain evidence="3">ATCC 11503 / BCRC 21390 / CBS 2605 / JCM 1781 / NBRC 1676 / NRRL YB-4239</strain>
    </source>
</reference>
<dbReference type="HOGENOM" id="CLU_1428258_0_0_1"/>
<gene>
    <name evidence="2" type="ORF">LELG_02352</name>
</gene>
<proteinExistence type="predicted"/>
<keyword evidence="3" id="KW-1185">Reference proteome</keyword>
<dbReference type="AlphaFoldDB" id="A5DYB5"/>
<evidence type="ECO:0000313" key="3">
    <source>
        <dbReference type="Proteomes" id="UP000001996"/>
    </source>
</evidence>
<keyword evidence="1" id="KW-1133">Transmembrane helix</keyword>
<dbReference type="InParanoid" id="A5DYB5"/>
<keyword evidence="1" id="KW-0472">Membrane</keyword>
<accession>A5DYB5</accession>